<protein>
    <recommendedName>
        <fullName evidence="2">Rhodanese domain-containing protein</fullName>
    </recommendedName>
</protein>
<evidence type="ECO:0000256" key="1">
    <source>
        <dbReference type="SAM" id="Phobius"/>
    </source>
</evidence>
<dbReference type="PANTHER" id="PTHR43031:SF1">
    <property type="entry name" value="PYRIDINE NUCLEOTIDE-DISULPHIDE OXIDOREDUCTASE"/>
    <property type="match status" value="1"/>
</dbReference>
<comment type="caution">
    <text evidence="3">The sequence shown here is derived from an EMBL/GenBank/DDBJ whole genome shotgun (WGS) entry which is preliminary data.</text>
</comment>
<keyword evidence="1" id="KW-0812">Transmembrane</keyword>
<evidence type="ECO:0000313" key="3">
    <source>
        <dbReference type="EMBL" id="PIR78698.1"/>
    </source>
</evidence>
<keyword evidence="1" id="KW-1133">Transmembrane helix</keyword>
<dbReference type="PROSITE" id="PS50206">
    <property type="entry name" value="RHODANESE_3"/>
    <property type="match status" value="1"/>
</dbReference>
<feature type="transmembrane region" description="Helical" evidence="1">
    <location>
        <begin position="6"/>
        <end position="28"/>
    </location>
</feature>
<dbReference type="InterPro" id="IPR050229">
    <property type="entry name" value="GlpE_sulfurtransferase"/>
</dbReference>
<dbReference type="InterPro" id="IPR001763">
    <property type="entry name" value="Rhodanese-like_dom"/>
</dbReference>
<dbReference type="Gene3D" id="3.40.250.10">
    <property type="entry name" value="Rhodanese-like domain"/>
    <property type="match status" value="1"/>
</dbReference>
<accession>A0A2H0TZP7</accession>
<gene>
    <name evidence="3" type="ORF">COU28_00205</name>
</gene>
<dbReference type="AlphaFoldDB" id="A0A2H0TZP7"/>
<sequence>MNKYKIPIIILVISGLGILTWSIIGLFYKPNNNLPIKNDGNFQKFVDAEITDKCQTPEGYTDEQWAEHMSHHPDRYKECFDISKNIGTTYQNITSEDLKQIMQSKDFTLIDVHIPEQFHIVGTDKFIPYNTIDQRLTDLPSDKNAKIILYCRSGSMSKIAAQTLADLGYNNVYDLQGGLNAWKEAGYSIGSNSLQ</sequence>
<dbReference type="PANTHER" id="PTHR43031">
    <property type="entry name" value="FAD-DEPENDENT OXIDOREDUCTASE"/>
    <property type="match status" value="1"/>
</dbReference>
<name>A0A2H0TZP7_9BACT</name>
<dbReference type="EMBL" id="PFBU01000005">
    <property type="protein sequence ID" value="PIR78698.1"/>
    <property type="molecule type" value="Genomic_DNA"/>
</dbReference>
<feature type="domain" description="Rhodanese" evidence="2">
    <location>
        <begin position="126"/>
        <end position="191"/>
    </location>
</feature>
<evidence type="ECO:0000259" key="2">
    <source>
        <dbReference type="PROSITE" id="PS50206"/>
    </source>
</evidence>
<organism evidence="3 4">
    <name type="scientific">Candidatus Magasanikbacteria bacterium CG10_big_fil_rev_8_21_14_0_10_36_16</name>
    <dbReference type="NCBI Taxonomy" id="1974645"/>
    <lineage>
        <taxon>Bacteria</taxon>
        <taxon>Candidatus Magasanikiibacteriota</taxon>
    </lineage>
</organism>
<dbReference type="CDD" id="cd00158">
    <property type="entry name" value="RHOD"/>
    <property type="match status" value="1"/>
</dbReference>
<dbReference type="Pfam" id="PF00581">
    <property type="entry name" value="Rhodanese"/>
    <property type="match status" value="1"/>
</dbReference>
<dbReference type="InterPro" id="IPR036873">
    <property type="entry name" value="Rhodanese-like_dom_sf"/>
</dbReference>
<dbReference type="SUPFAM" id="SSF52821">
    <property type="entry name" value="Rhodanese/Cell cycle control phosphatase"/>
    <property type="match status" value="1"/>
</dbReference>
<reference evidence="4" key="1">
    <citation type="submission" date="2017-09" db="EMBL/GenBank/DDBJ databases">
        <title>Depth-based differentiation of microbial function through sediment-hosted aquifers and enrichment of novel symbionts in the deep terrestrial subsurface.</title>
        <authorList>
            <person name="Probst A.J."/>
            <person name="Ladd B."/>
            <person name="Jarett J.K."/>
            <person name="Geller-Mcgrath D.E."/>
            <person name="Sieber C.M.K."/>
            <person name="Emerson J.B."/>
            <person name="Anantharaman K."/>
            <person name="Thomas B.C."/>
            <person name="Malmstrom R."/>
            <person name="Stieglmeier M."/>
            <person name="Klingl A."/>
            <person name="Woyke T."/>
            <person name="Ryan C.M."/>
            <person name="Banfield J.F."/>
        </authorList>
    </citation>
    <scope>NUCLEOTIDE SEQUENCE [LARGE SCALE GENOMIC DNA]</scope>
</reference>
<dbReference type="Proteomes" id="UP000230852">
    <property type="component" value="Unassembled WGS sequence"/>
</dbReference>
<evidence type="ECO:0000313" key="4">
    <source>
        <dbReference type="Proteomes" id="UP000230852"/>
    </source>
</evidence>
<proteinExistence type="predicted"/>
<dbReference type="SMART" id="SM00450">
    <property type="entry name" value="RHOD"/>
    <property type="match status" value="1"/>
</dbReference>
<keyword evidence="1" id="KW-0472">Membrane</keyword>